<proteinExistence type="predicted"/>
<reference evidence="1" key="1">
    <citation type="submission" date="2018-05" db="EMBL/GenBank/DDBJ databases">
        <authorList>
            <person name="Lanie J.A."/>
            <person name="Ng W.-L."/>
            <person name="Kazmierczak K.M."/>
            <person name="Andrzejewski T.M."/>
            <person name="Davidsen T.M."/>
            <person name="Wayne K.J."/>
            <person name="Tettelin H."/>
            <person name="Glass J.I."/>
            <person name="Rusch D."/>
            <person name="Podicherti R."/>
            <person name="Tsui H.-C.T."/>
            <person name="Winkler M.E."/>
        </authorList>
    </citation>
    <scope>NUCLEOTIDE SEQUENCE</scope>
</reference>
<organism evidence="1">
    <name type="scientific">marine metagenome</name>
    <dbReference type="NCBI Taxonomy" id="408172"/>
    <lineage>
        <taxon>unclassified sequences</taxon>
        <taxon>metagenomes</taxon>
        <taxon>ecological metagenomes</taxon>
    </lineage>
</organism>
<dbReference type="EMBL" id="UINC01114589">
    <property type="protein sequence ID" value="SVC85000.1"/>
    <property type="molecule type" value="Genomic_DNA"/>
</dbReference>
<protein>
    <submittedName>
        <fullName evidence="1">Uncharacterized protein</fullName>
    </submittedName>
</protein>
<evidence type="ECO:0000313" key="1">
    <source>
        <dbReference type="EMBL" id="SVC85000.1"/>
    </source>
</evidence>
<accession>A0A382QJ99</accession>
<feature type="non-terminal residue" evidence="1">
    <location>
        <position position="52"/>
    </location>
</feature>
<gene>
    <name evidence="1" type="ORF">METZ01_LOCUS337854</name>
</gene>
<name>A0A382QJ99_9ZZZZ</name>
<dbReference type="AlphaFoldDB" id="A0A382QJ99"/>
<sequence length="52" mass="5612">MINKILKLSFGALLVFGTSCDELADIFGEQMLGDWEVSSAMYYANVDCGTSG</sequence>
<dbReference type="PROSITE" id="PS51257">
    <property type="entry name" value="PROKAR_LIPOPROTEIN"/>
    <property type="match status" value="1"/>
</dbReference>